<evidence type="ECO:0000256" key="1">
    <source>
        <dbReference type="ARBA" id="ARBA00004442"/>
    </source>
</evidence>
<dbReference type="SUPFAM" id="SSF56935">
    <property type="entry name" value="Porins"/>
    <property type="match status" value="1"/>
</dbReference>
<feature type="domain" description="Outer membrane protein beta-barrel" evidence="6">
    <location>
        <begin position="375"/>
        <end position="780"/>
    </location>
</feature>
<feature type="signal peptide" evidence="5">
    <location>
        <begin position="1"/>
        <end position="20"/>
    </location>
</feature>
<feature type="region of interest" description="Disordered" evidence="4">
    <location>
        <begin position="801"/>
        <end position="823"/>
    </location>
</feature>
<dbReference type="InterPro" id="IPR036942">
    <property type="entry name" value="Beta-barrel_TonB_sf"/>
</dbReference>
<reference evidence="7" key="1">
    <citation type="journal article" date="2021" name="PeerJ">
        <title>Extensive microbial diversity within the chicken gut microbiome revealed by metagenomics and culture.</title>
        <authorList>
            <person name="Gilroy R."/>
            <person name="Ravi A."/>
            <person name="Getino M."/>
            <person name="Pursley I."/>
            <person name="Horton D.L."/>
            <person name="Alikhan N.F."/>
            <person name="Baker D."/>
            <person name="Gharbi K."/>
            <person name="Hall N."/>
            <person name="Watson M."/>
            <person name="Adriaenssens E.M."/>
            <person name="Foster-Nyarko E."/>
            <person name="Jarju S."/>
            <person name="Secka A."/>
            <person name="Antonio M."/>
            <person name="Oren A."/>
            <person name="Chaudhuri R.R."/>
            <person name="La Ragione R."/>
            <person name="Hildebrand F."/>
            <person name="Pallen M.J."/>
        </authorList>
    </citation>
    <scope>NUCLEOTIDE SEQUENCE</scope>
    <source>
        <strain evidence="7">ChiHjej12B11-16260</strain>
    </source>
</reference>
<protein>
    <submittedName>
        <fullName evidence="7">TonB-dependent receptor</fullName>
    </submittedName>
</protein>
<keyword evidence="2" id="KW-0472">Membrane</keyword>
<comment type="caution">
    <text evidence="7">The sequence shown here is derived from an EMBL/GenBank/DDBJ whole genome shotgun (WGS) entry which is preliminary data.</text>
</comment>
<dbReference type="AlphaFoldDB" id="A0A9D1VQB6"/>
<dbReference type="EMBL" id="DXFB01000034">
    <property type="protein sequence ID" value="HIX44853.1"/>
    <property type="molecule type" value="Genomic_DNA"/>
</dbReference>
<evidence type="ECO:0000256" key="5">
    <source>
        <dbReference type="SAM" id="SignalP"/>
    </source>
</evidence>
<evidence type="ECO:0000259" key="6">
    <source>
        <dbReference type="Pfam" id="PF14905"/>
    </source>
</evidence>
<feature type="compositionally biased region" description="Gly residues" evidence="4">
    <location>
        <begin position="805"/>
        <end position="823"/>
    </location>
</feature>
<dbReference type="Gene3D" id="2.60.40.1120">
    <property type="entry name" value="Carboxypeptidase-like, regulatory domain"/>
    <property type="match status" value="1"/>
</dbReference>
<dbReference type="PANTHER" id="PTHR40980">
    <property type="entry name" value="PLUG DOMAIN-CONTAINING PROTEIN"/>
    <property type="match status" value="1"/>
</dbReference>
<dbReference type="Pfam" id="PF14905">
    <property type="entry name" value="OMP_b-brl_3"/>
    <property type="match status" value="1"/>
</dbReference>
<dbReference type="InterPro" id="IPR037066">
    <property type="entry name" value="Plug_dom_sf"/>
</dbReference>
<dbReference type="SUPFAM" id="SSF49464">
    <property type="entry name" value="Carboxypeptidase regulatory domain-like"/>
    <property type="match status" value="1"/>
</dbReference>
<dbReference type="PANTHER" id="PTHR40980:SF4">
    <property type="entry name" value="TONB-DEPENDENT RECEPTOR-LIKE BETA-BARREL DOMAIN-CONTAINING PROTEIN"/>
    <property type="match status" value="1"/>
</dbReference>
<dbReference type="InterPro" id="IPR008969">
    <property type="entry name" value="CarboxyPept-like_regulatory"/>
</dbReference>
<comment type="subcellular location">
    <subcellularLocation>
        <location evidence="1">Cell outer membrane</location>
    </subcellularLocation>
</comment>
<organism evidence="7 8">
    <name type="scientific">Candidatus Barnesiella excrementipullorum</name>
    <dbReference type="NCBI Taxonomy" id="2838479"/>
    <lineage>
        <taxon>Bacteria</taxon>
        <taxon>Pseudomonadati</taxon>
        <taxon>Bacteroidota</taxon>
        <taxon>Bacteroidia</taxon>
        <taxon>Bacteroidales</taxon>
        <taxon>Barnesiellaceae</taxon>
        <taxon>Barnesiella</taxon>
    </lineage>
</organism>
<evidence type="ECO:0000256" key="2">
    <source>
        <dbReference type="ARBA" id="ARBA00023136"/>
    </source>
</evidence>
<evidence type="ECO:0000256" key="3">
    <source>
        <dbReference type="ARBA" id="ARBA00023237"/>
    </source>
</evidence>
<evidence type="ECO:0000313" key="7">
    <source>
        <dbReference type="EMBL" id="HIX44853.1"/>
    </source>
</evidence>
<gene>
    <name evidence="7" type="ORF">H9982_01395</name>
</gene>
<name>A0A9D1VQB6_9BACT</name>
<dbReference type="Proteomes" id="UP000824246">
    <property type="component" value="Unassembled WGS sequence"/>
</dbReference>
<keyword evidence="5" id="KW-0732">Signal</keyword>
<keyword evidence="3" id="KW-0998">Cell outer membrane</keyword>
<dbReference type="GO" id="GO:0009279">
    <property type="term" value="C:cell outer membrane"/>
    <property type="evidence" value="ECO:0007669"/>
    <property type="project" value="UniProtKB-SubCell"/>
</dbReference>
<evidence type="ECO:0000313" key="8">
    <source>
        <dbReference type="Proteomes" id="UP000824246"/>
    </source>
</evidence>
<reference evidence="7" key="2">
    <citation type="submission" date="2021-04" db="EMBL/GenBank/DDBJ databases">
        <authorList>
            <person name="Gilroy R."/>
        </authorList>
    </citation>
    <scope>NUCLEOTIDE SEQUENCE</scope>
    <source>
        <strain evidence="7">ChiHjej12B11-16260</strain>
    </source>
</reference>
<dbReference type="Gene3D" id="2.170.130.10">
    <property type="entry name" value="TonB-dependent receptor, plug domain"/>
    <property type="match status" value="1"/>
</dbReference>
<proteinExistence type="predicted"/>
<keyword evidence="7" id="KW-0675">Receptor</keyword>
<dbReference type="Pfam" id="PF13715">
    <property type="entry name" value="CarbopepD_reg_2"/>
    <property type="match status" value="1"/>
</dbReference>
<dbReference type="InterPro" id="IPR041700">
    <property type="entry name" value="OMP_b-brl_3"/>
</dbReference>
<dbReference type="Gene3D" id="2.40.170.20">
    <property type="entry name" value="TonB-dependent receptor, beta-barrel domain"/>
    <property type="match status" value="1"/>
</dbReference>
<accession>A0A9D1VQB6</accession>
<evidence type="ECO:0000256" key="4">
    <source>
        <dbReference type="SAM" id="MobiDB-lite"/>
    </source>
</evidence>
<sequence length="823" mass="91035">MKRFFIILLLGLGCMAYAGAQQVCKVKGVVTDVTGETIPYATAGASQGDKVVRRVAANADGAFTIELDRGKKYILTVTSIGYTPLNREITVPAAATCDLGVLTLTADTELEEVVVEAQKPIIKSDAEKITYDVSADPEADNKMLIDMMRKVPMVTVDAEDNVQLNGSTNFKVLVNGKESVMMKNNLKEVMKSMPANSVKDIQVITNPSTRYDAEGVGGIINIVTTREKLEGLTGSVTGYGDIMGSFGGNLYLATQYKRFTASLNYSGGRFVSKQFLNAESYNYNNPDMYLTKMYTGDDLNINGQYHFLSFESSFELDSLNLFTLGVTGNIGNFGANGNLLNDSYTSDGRVVSRYIDRLYQGSMFGGVAANFDYQHTFGKPGHTLVTSYRYEYNPNGGAYSDSIMLDDDSFNAPYGGQRNENSSYAQEHTVQIDYVNPINEKHSIEAGVKYIGRLNHSNDDYMMLNEGIWQSMNQQQTLDYTQQILAIYTGYAFNAGNWGARAGGRYEETWTDAMLEKAGTRVDFGKPYGNFVPYVSLNYNLDPMQSLRLSYTQRINRPGISYLSPYERWVGTMQVEYGNPDLRPEVSHSISAAYSLFKGVFNLNMEWNSRITNNSIEAYDFVEASTGTIHSTYDNIGRTQSHGMSLYVSGQLSPKFSYYSNMGARYVIYKAPSLQLENDGWQAHANLGIQWTAWKSGTISVNGGVGTPWVGLQNRGTLPWYYYGLGITQRFFDDKLKITLSGNNLFNRYYRFNNITYGDGFKTISEGGNVARNVQLSITYTFGKLDAQVKKANRSIVNNDVMEGGSQGGLTGGSPQGGMTGGR</sequence>
<feature type="chain" id="PRO_5039346839" evidence="5">
    <location>
        <begin position="21"/>
        <end position="823"/>
    </location>
</feature>